<evidence type="ECO:0008006" key="3">
    <source>
        <dbReference type="Google" id="ProtNLM"/>
    </source>
</evidence>
<dbReference type="OrthoDB" id="3542212at2759"/>
<dbReference type="eggNOG" id="ENOG502SEJ8">
    <property type="taxonomic scope" value="Eukaryota"/>
</dbReference>
<dbReference type="Proteomes" id="UP000007963">
    <property type="component" value="Unassembled WGS sequence"/>
</dbReference>
<dbReference type="Gene3D" id="3.30.70.100">
    <property type="match status" value="1"/>
</dbReference>
<dbReference type="OMA" id="VYIVGNW"/>
<dbReference type="PANTHER" id="PTHR42052">
    <property type="entry name" value="ABM DOMAIN-CONTAINING PROTEIN"/>
    <property type="match status" value="1"/>
</dbReference>
<dbReference type="HOGENOM" id="CLU_062848_1_0_1"/>
<dbReference type="VEuPathDB" id="FungiDB:ATEG_06143"/>
<gene>
    <name evidence="1" type="ORF">ATEG_06143</name>
</gene>
<accession>Q0CJJ1</accession>
<dbReference type="GeneID" id="4321513"/>
<reference evidence="2" key="1">
    <citation type="submission" date="2005-09" db="EMBL/GenBank/DDBJ databases">
        <title>Annotation of the Aspergillus terreus NIH2624 genome.</title>
        <authorList>
            <person name="Birren B.W."/>
            <person name="Lander E.S."/>
            <person name="Galagan J.E."/>
            <person name="Nusbaum C."/>
            <person name="Devon K."/>
            <person name="Henn M."/>
            <person name="Ma L.-J."/>
            <person name="Jaffe D.B."/>
            <person name="Butler J."/>
            <person name="Alvarez P."/>
            <person name="Gnerre S."/>
            <person name="Grabherr M."/>
            <person name="Kleber M."/>
            <person name="Mauceli E.W."/>
            <person name="Brockman W."/>
            <person name="Rounsley S."/>
            <person name="Young S.K."/>
            <person name="LaButti K."/>
            <person name="Pushparaj V."/>
            <person name="DeCaprio D."/>
            <person name="Crawford M."/>
            <person name="Koehrsen M."/>
            <person name="Engels R."/>
            <person name="Montgomery P."/>
            <person name="Pearson M."/>
            <person name="Howarth C."/>
            <person name="Larson L."/>
            <person name="Luoma S."/>
            <person name="White J."/>
            <person name="Alvarado L."/>
            <person name="Kodira C.D."/>
            <person name="Zeng Q."/>
            <person name="Oleary S."/>
            <person name="Yandava C."/>
            <person name="Denning D.W."/>
            <person name="Nierman W.C."/>
            <person name="Milne T."/>
            <person name="Madden K."/>
        </authorList>
    </citation>
    <scope>NUCLEOTIDE SEQUENCE [LARGE SCALE GENOMIC DNA]</scope>
    <source>
        <strain evidence="2">NIH 2624 / FGSC A1156</strain>
    </source>
</reference>
<dbReference type="AlphaFoldDB" id="Q0CJJ1"/>
<evidence type="ECO:0000313" key="1">
    <source>
        <dbReference type="EMBL" id="EAU33904.1"/>
    </source>
</evidence>
<proteinExistence type="predicted"/>
<dbReference type="PANTHER" id="PTHR42052:SF1">
    <property type="entry name" value="ABM DOMAIN-CONTAINING PROTEIN"/>
    <property type="match status" value="1"/>
</dbReference>
<dbReference type="RefSeq" id="XP_001215321.1">
    <property type="nucleotide sequence ID" value="XM_001215321.1"/>
</dbReference>
<evidence type="ECO:0000313" key="2">
    <source>
        <dbReference type="Proteomes" id="UP000007963"/>
    </source>
</evidence>
<organism evidence="1 2">
    <name type="scientific">Aspergillus terreus (strain NIH 2624 / FGSC A1156)</name>
    <dbReference type="NCBI Taxonomy" id="341663"/>
    <lineage>
        <taxon>Eukaryota</taxon>
        <taxon>Fungi</taxon>
        <taxon>Dikarya</taxon>
        <taxon>Ascomycota</taxon>
        <taxon>Pezizomycotina</taxon>
        <taxon>Eurotiomycetes</taxon>
        <taxon>Eurotiomycetidae</taxon>
        <taxon>Eurotiales</taxon>
        <taxon>Aspergillaceae</taxon>
        <taxon>Aspergillus</taxon>
        <taxon>Aspergillus subgen. Circumdati</taxon>
    </lineage>
</organism>
<dbReference type="EMBL" id="CH476601">
    <property type="protein sequence ID" value="EAU33904.1"/>
    <property type="molecule type" value="Genomic_DNA"/>
</dbReference>
<name>Q0CJJ1_ASPTN</name>
<protein>
    <recommendedName>
        <fullName evidence="3">ABM domain-containing protein</fullName>
    </recommendedName>
</protein>
<sequence length="222" mass="25401">MPVTELALLHLKNRRQIPPETKSALVSGASAQARFAGYPVHLYSQVEDPSYIYLLGGWDSVSQHMNEWIPSPTNQNIMSSLADEMEVVWMFHVGVEPASGETRSASSPLDAPVLAIERCFVGEEKGDFEDSMARVKGRMEECTAPRMLRCGWRIDHAEGRKERHEFVVLSGWEDVEDHLRFLETGSADDKYRKDRMEGVELRHARLMEVFSWYVNLTFFMAF</sequence>